<dbReference type="Proteomes" id="UP001148018">
    <property type="component" value="Unassembled WGS sequence"/>
</dbReference>
<protein>
    <submittedName>
        <fullName evidence="1">Uncharacterized protein</fullName>
    </submittedName>
</protein>
<comment type="caution">
    <text evidence="1">The sequence shown here is derived from an EMBL/GenBank/DDBJ whole genome shotgun (WGS) entry which is preliminary data.</text>
</comment>
<accession>A0A9Q0EQ01</accession>
<evidence type="ECO:0000313" key="2">
    <source>
        <dbReference type="Proteomes" id="UP001148018"/>
    </source>
</evidence>
<reference evidence="1" key="1">
    <citation type="submission" date="2022-07" db="EMBL/GenBank/DDBJ databases">
        <title>Chromosome-level genome of Muraenolepis orangiensis.</title>
        <authorList>
            <person name="Kim J."/>
        </authorList>
    </citation>
    <scope>NUCLEOTIDE SEQUENCE</scope>
    <source>
        <strain evidence="1">KU_S4_2022</strain>
        <tissue evidence="1">Muscle</tissue>
    </source>
</reference>
<sequence length="77" mass="8304">MLHVVEPSEVLSLQRSEVLQSSAFRGHPVLSRQRSSSPQPSEVIQSSAFRGPLVLSLQFDGLSSSSYGGPKTLHVSL</sequence>
<name>A0A9Q0EQ01_9TELE</name>
<dbReference type="EMBL" id="JANIIK010000037">
    <property type="protein sequence ID" value="KAJ3611392.1"/>
    <property type="molecule type" value="Genomic_DNA"/>
</dbReference>
<organism evidence="1 2">
    <name type="scientific">Muraenolepis orangiensis</name>
    <name type="common">Patagonian moray cod</name>
    <dbReference type="NCBI Taxonomy" id="630683"/>
    <lineage>
        <taxon>Eukaryota</taxon>
        <taxon>Metazoa</taxon>
        <taxon>Chordata</taxon>
        <taxon>Craniata</taxon>
        <taxon>Vertebrata</taxon>
        <taxon>Euteleostomi</taxon>
        <taxon>Actinopterygii</taxon>
        <taxon>Neopterygii</taxon>
        <taxon>Teleostei</taxon>
        <taxon>Neoteleostei</taxon>
        <taxon>Acanthomorphata</taxon>
        <taxon>Zeiogadaria</taxon>
        <taxon>Gadariae</taxon>
        <taxon>Gadiformes</taxon>
        <taxon>Muraenolepidoidei</taxon>
        <taxon>Muraenolepididae</taxon>
        <taxon>Muraenolepis</taxon>
    </lineage>
</organism>
<keyword evidence="2" id="KW-1185">Reference proteome</keyword>
<evidence type="ECO:0000313" key="1">
    <source>
        <dbReference type="EMBL" id="KAJ3611392.1"/>
    </source>
</evidence>
<dbReference type="AlphaFoldDB" id="A0A9Q0EQ01"/>
<gene>
    <name evidence="1" type="ORF">NHX12_021407</name>
</gene>
<proteinExistence type="predicted"/>